<dbReference type="Proteomes" id="UP001303899">
    <property type="component" value="Unassembled WGS sequence"/>
</dbReference>
<dbReference type="InterPro" id="IPR016181">
    <property type="entry name" value="Acyl_CoA_acyltransferase"/>
</dbReference>
<dbReference type="CDD" id="cd04301">
    <property type="entry name" value="NAT_SF"/>
    <property type="match status" value="1"/>
</dbReference>
<dbReference type="InterPro" id="IPR000182">
    <property type="entry name" value="GNAT_dom"/>
</dbReference>
<evidence type="ECO:0000313" key="4">
    <source>
        <dbReference type="EMBL" id="MEA5403750.1"/>
    </source>
</evidence>
<dbReference type="InterPro" id="IPR050680">
    <property type="entry name" value="YpeA/RimI_acetyltransf"/>
</dbReference>
<sequence length="177" mass="20447">MKEPTSKWIIRYKMEIRVIKQEEDIKTYYQLLHKAITEEAQFFRVSPTDIVGETFPTEDTFDSFTLGAFDENDDLLGTVGFKRESILKLRHKGLIFRMYVAPEAKGLGLGRKLLQAAVERAKQGEGLKQIVLTLIADNHRAKNLYLSEGFEVFSFEKNAIRMSEELFVDENAMVKYL</sequence>
<keyword evidence="5" id="KW-1185">Reference proteome</keyword>
<evidence type="ECO:0000313" key="5">
    <source>
        <dbReference type="Proteomes" id="UP001303899"/>
    </source>
</evidence>
<reference evidence="4 5" key="1">
    <citation type="submission" date="2023-12" db="EMBL/GenBank/DDBJ databases">
        <title>Novel species of the genus Arcicella isolated from rivers.</title>
        <authorList>
            <person name="Lu H."/>
        </authorList>
    </citation>
    <scope>NUCLEOTIDE SEQUENCE [LARGE SCALE GENOMIC DNA]</scope>
    <source>
        <strain evidence="4 5">DC2W</strain>
    </source>
</reference>
<dbReference type="Pfam" id="PF00583">
    <property type="entry name" value="Acetyltransf_1"/>
    <property type="match status" value="1"/>
</dbReference>
<evidence type="ECO:0000256" key="1">
    <source>
        <dbReference type="ARBA" id="ARBA00022679"/>
    </source>
</evidence>
<gene>
    <name evidence="4" type="ORF">VB776_12560</name>
</gene>
<name>A0ABU5S5H9_9BACT</name>
<organism evidence="4 5">
    <name type="scientific">Arcicella gelida</name>
    <dbReference type="NCBI Taxonomy" id="2984195"/>
    <lineage>
        <taxon>Bacteria</taxon>
        <taxon>Pseudomonadati</taxon>
        <taxon>Bacteroidota</taxon>
        <taxon>Cytophagia</taxon>
        <taxon>Cytophagales</taxon>
        <taxon>Flectobacillaceae</taxon>
        <taxon>Arcicella</taxon>
    </lineage>
</organism>
<dbReference type="PANTHER" id="PTHR43420">
    <property type="entry name" value="ACETYLTRANSFERASE"/>
    <property type="match status" value="1"/>
</dbReference>
<evidence type="ECO:0000259" key="3">
    <source>
        <dbReference type="PROSITE" id="PS51186"/>
    </source>
</evidence>
<proteinExistence type="predicted"/>
<dbReference type="RefSeq" id="WP_323330138.1">
    <property type="nucleotide sequence ID" value="NZ_JAYGIL010000013.1"/>
</dbReference>
<dbReference type="SUPFAM" id="SSF55729">
    <property type="entry name" value="Acyl-CoA N-acyltransferases (Nat)"/>
    <property type="match status" value="1"/>
</dbReference>
<protein>
    <submittedName>
        <fullName evidence="4">GNAT family N-acetyltransferase</fullName>
    </submittedName>
</protein>
<dbReference type="EMBL" id="JAYGIL010000013">
    <property type="protein sequence ID" value="MEA5403750.1"/>
    <property type="molecule type" value="Genomic_DNA"/>
</dbReference>
<dbReference type="Gene3D" id="3.40.630.30">
    <property type="match status" value="1"/>
</dbReference>
<accession>A0ABU5S5H9</accession>
<dbReference type="PROSITE" id="PS51186">
    <property type="entry name" value="GNAT"/>
    <property type="match status" value="1"/>
</dbReference>
<keyword evidence="1" id="KW-0808">Transferase</keyword>
<keyword evidence="2" id="KW-0012">Acyltransferase</keyword>
<comment type="caution">
    <text evidence="4">The sequence shown here is derived from an EMBL/GenBank/DDBJ whole genome shotgun (WGS) entry which is preliminary data.</text>
</comment>
<feature type="domain" description="N-acetyltransferase" evidence="3">
    <location>
        <begin position="14"/>
        <end position="177"/>
    </location>
</feature>
<evidence type="ECO:0000256" key="2">
    <source>
        <dbReference type="ARBA" id="ARBA00023315"/>
    </source>
</evidence>
<dbReference type="PANTHER" id="PTHR43420:SF47">
    <property type="entry name" value="N-ACETYLTRANSFERASE DOMAIN-CONTAINING PROTEIN"/>
    <property type="match status" value="1"/>
</dbReference>